<dbReference type="InterPro" id="IPR009100">
    <property type="entry name" value="AcylCoA_DH/oxidase_NM_dom_sf"/>
</dbReference>
<dbReference type="Pfam" id="PF02771">
    <property type="entry name" value="Acyl-CoA_dh_N"/>
    <property type="match status" value="1"/>
</dbReference>
<evidence type="ECO:0000259" key="8">
    <source>
        <dbReference type="Pfam" id="PF00441"/>
    </source>
</evidence>
<protein>
    <submittedName>
        <fullName evidence="11">Acyl-CoA dehydrogenase</fullName>
    </submittedName>
</protein>
<keyword evidence="12" id="KW-1185">Reference proteome</keyword>
<evidence type="ECO:0000259" key="10">
    <source>
        <dbReference type="Pfam" id="PF02771"/>
    </source>
</evidence>
<evidence type="ECO:0000256" key="3">
    <source>
        <dbReference type="ARBA" id="ARBA00011738"/>
    </source>
</evidence>
<dbReference type="Pfam" id="PF00441">
    <property type="entry name" value="Acyl-CoA_dh_1"/>
    <property type="match status" value="1"/>
</dbReference>
<dbReference type="Proteomes" id="UP000479293">
    <property type="component" value="Unassembled WGS sequence"/>
</dbReference>
<reference evidence="11 12" key="1">
    <citation type="submission" date="2019-10" db="EMBL/GenBank/DDBJ databases">
        <title>Draft Genome Sequence of Cytophagaceae sp. SJW1-29.</title>
        <authorList>
            <person name="Choi A."/>
        </authorList>
    </citation>
    <scope>NUCLEOTIDE SEQUENCE [LARGE SCALE GENOMIC DNA]</scope>
    <source>
        <strain evidence="11 12">SJW1-29</strain>
    </source>
</reference>
<dbReference type="InterPro" id="IPR050741">
    <property type="entry name" value="Acyl-CoA_dehydrogenase"/>
</dbReference>
<dbReference type="InterPro" id="IPR036250">
    <property type="entry name" value="AcylCo_DH-like_C"/>
</dbReference>
<dbReference type="AlphaFoldDB" id="A0A7C9FZ97"/>
<dbReference type="InterPro" id="IPR006091">
    <property type="entry name" value="Acyl-CoA_Oxase/DH_mid-dom"/>
</dbReference>
<evidence type="ECO:0000256" key="1">
    <source>
        <dbReference type="ARBA" id="ARBA00001974"/>
    </source>
</evidence>
<evidence type="ECO:0000256" key="5">
    <source>
        <dbReference type="ARBA" id="ARBA00022827"/>
    </source>
</evidence>
<comment type="caution">
    <text evidence="11">The sequence shown here is derived from an EMBL/GenBank/DDBJ whole genome shotgun (WGS) entry which is preliminary data.</text>
</comment>
<gene>
    <name evidence="11" type="ORF">GBK04_12320</name>
</gene>
<dbReference type="InterPro" id="IPR009075">
    <property type="entry name" value="AcylCo_DH/oxidase_C"/>
</dbReference>
<dbReference type="EMBL" id="WHLY01000002">
    <property type="protein sequence ID" value="MPR34128.1"/>
    <property type="molecule type" value="Genomic_DNA"/>
</dbReference>
<sequence>METLFATERLRTLLPRIQEFVETELYPLETTENLTRDFSYIEPVLLEKRKLVKQAGLWGLHLPEADGGLALTLCEFGQISEVLARSPFAHFVFNTQAPDIGNTELMHQYAPEPLKERYLRPLMEGTVRSCFSMTEPEFAGSNPTRMGTTAVKDGEDYIINGHKWFTSSADGAAFIIVMAVTNPEAARHKQASQILVPMGTPGVTLVRNIPIMGHAGDSWASHAEMRYENVRVPQANLIGPEGAGFLLAQERLGPGRIHHCMRFIGIAERSFELMCRYAVSRELEEGTVLGDKQFVQGFIADSRAEIDAARLLVLRTARHIDEQGAAAVRDEVSMIKFFTANMMLRVVDRAIQVHGALGMTSDILLSYWYTHERAARIYDGADEVHKSALARNILKGYGLDVKRKK</sequence>
<proteinExistence type="inferred from homology"/>
<dbReference type="GO" id="GO:0005737">
    <property type="term" value="C:cytoplasm"/>
    <property type="evidence" value="ECO:0007669"/>
    <property type="project" value="TreeGrafter"/>
</dbReference>
<dbReference type="FunFam" id="2.40.110.10:FF:000002">
    <property type="entry name" value="Acyl-CoA dehydrogenase fadE12"/>
    <property type="match status" value="1"/>
</dbReference>
<comment type="cofactor">
    <cofactor evidence="1 7">
        <name>FAD</name>
        <dbReference type="ChEBI" id="CHEBI:57692"/>
    </cofactor>
</comment>
<evidence type="ECO:0000259" key="9">
    <source>
        <dbReference type="Pfam" id="PF02770"/>
    </source>
</evidence>
<evidence type="ECO:0000256" key="2">
    <source>
        <dbReference type="ARBA" id="ARBA00009347"/>
    </source>
</evidence>
<organism evidence="11 12">
    <name type="scientific">Salmonirosea aquatica</name>
    <dbReference type="NCBI Taxonomy" id="2654236"/>
    <lineage>
        <taxon>Bacteria</taxon>
        <taxon>Pseudomonadati</taxon>
        <taxon>Bacteroidota</taxon>
        <taxon>Cytophagia</taxon>
        <taxon>Cytophagales</taxon>
        <taxon>Spirosomataceae</taxon>
        <taxon>Salmonirosea</taxon>
    </lineage>
</organism>
<dbReference type="GO" id="GO:0033539">
    <property type="term" value="P:fatty acid beta-oxidation using acyl-CoA dehydrogenase"/>
    <property type="evidence" value="ECO:0007669"/>
    <property type="project" value="TreeGrafter"/>
</dbReference>
<feature type="domain" description="Acyl-CoA dehydrogenase/oxidase N-terminal" evidence="10">
    <location>
        <begin position="7"/>
        <end position="125"/>
    </location>
</feature>
<dbReference type="GO" id="GO:0050660">
    <property type="term" value="F:flavin adenine dinucleotide binding"/>
    <property type="evidence" value="ECO:0007669"/>
    <property type="project" value="InterPro"/>
</dbReference>
<comment type="similarity">
    <text evidence="2 7">Belongs to the acyl-CoA dehydrogenase family.</text>
</comment>
<name>A0A7C9FZ97_9BACT</name>
<dbReference type="PANTHER" id="PTHR48083:SF13">
    <property type="entry name" value="ACYL-COA DEHYDROGENASE FAMILY MEMBER 11"/>
    <property type="match status" value="1"/>
</dbReference>
<dbReference type="InterPro" id="IPR046373">
    <property type="entry name" value="Acyl-CoA_Oxase/DH_mid-dom_sf"/>
</dbReference>
<dbReference type="Gene3D" id="1.20.140.10">
    <property type="entry name" value="Butyryl-CoA Dehydrogenase, subunit A, domain 3"/>
    <property type="match status" value="1"/>
</dbReference>
<keyword evidence="5 7" id="KW-0274">FAD</keyword>
<evidence type="ECO:0000256" key="4">
    <source>
        <dbReference type="ARBA" id="ARBA00022630"/>
    </source>
</evidence>
<dbReference type="Gene3D" id="2.40.110.10">
    <property type="entry name" value="Butyryl-CoA Dehydrogenase, subunit A, domain 2"/>
    <property type="match status" value="1"/>
</dbReference>
<dbReference type="InterPro" id="IPR013786">
    <property type="entry name" value="AcylCoA_DH/ox_N"/>
</dbReference>
<comment type="subunit">
    <text evidence="3">Homodimer.</text>
</comment>
<dbReference type="SUPFAM" id="SSF47203">
    <property type="entry name" value="Acyl-CoA dehydrogenase C-terminal domain-like"/>
    <property type="match status" value="1"/>
</dbReference>
<evidence type="ECO:0000313" key="11">
    <source>
        <dbReference type="EMBL" id="MPR34128.1"/>
    </source>
</evidence>
<feature type="domain" description="Acyl-CoA oxidase/dehydrogenase middle" evidence="9">
    <location>
        <begin position="130"/>
        <end position="229"/>
    </location>
</feature>
<dbReference type="GO" id="GO:0003995">
    <property type="term" value="F:acyl-CoA dehydrogenase activity"/>
    <property type="evidence" value="ECO:0007669"/>
    <property type="project" value="TreeGrafter"/>
</dbReference>
<dbReference type="Gene3D" id="1.10.540.10">
    <property type="entry name" value="Acyl-CoA dehydrogenase/oxidase, N-terminal domain"/>
    <property type="match status" value="1"/>
</dbReference>
<dbReference type="RefSeq" id="WP_152760084.1">
    <property type="nucleotide sequence ID" value="NZ_WHLY01000002.1"/>
</dbReference>
<keyword evidence="4 7" id="KW-0285">Flavoprotein</keyword>
<evidence type="ECO:0000256" key="6">
    <source>
        <dbReference type="ARBA" id="ARBA00023002"/>
    </source>
</evidence>
<dbReference type="InterPro" id="IPR037069">
    <property type="entry name" value="AcylCoA_DH/ox_N_sf"/>
</dbReference>
<keyword evidence="6 7" id="KW-0560">Oxidoreductase</keyword>
<evidence type="ECO:0000256" key="7">
    <source>
        <dbReference type="RuleBase" id="RU362125"/>
    </source>
</evidence>
<accession>A0A7C9FZ97</accession>
<dbReference type="PANTHER" id="PTHR48083">
    <property type="entry name" value="MEDIUM-CHAIN SPECIFIC ACYL-COA DEHYDROGENASE, MITOCHONDRIAL-RELATED"/>
    <property type="match status" value="1"/>
</dbReference>
<evidence type="ECO:0000313" key="12">
    <source>
        <dbReference type="Proteomes" id="UP000479293"/>
    </source>
</evidence>
<feature type="domain" description="Acyl-CoA dehydrogenase/oxidase C-terminal" evidence="8">
    <location>
        <begin position="242"/>
        <end position="394"/>
    </location>
</feature>
<dbReference type="SUPFAM" id="SSF56645">
    <property type="entry name" value="Acyl-CoA dehydrogenase NM domain-like"/>
    <property type="match status" value="1"/>
</dbReference>
<dbReference type="Pfam" id="PF02770">
    <property type="entry name" value="Acyl-CoA_dh_M"/>
    <property type="match status" value="1"/>
</dbReference>